<reference evidence="2 3" key="1">
    <citation type="submission" date="2019-08" db="EMBL/GenBank/DDBJ databases">
        <title>Genome of Phaeodactylibacter luteus.</title>
        <authorList>
            <person name="Bowman J.P."/>
        </authorList>
    </citation>
    <scope>NUCLEOTIDE SEQUENCE [LARGE SCALE GENOMIC DNA]</scope>
    <source>
        <strain evidence="2 3">KCTC 42180</strain>
    </source>
</reference>
<evidence type="ECO:0000259" key="1">
    <source>
        <dbReference type="Pfam" id="PF05368"/>
    </source>
</evidence>
<comment type="caution">
    <text evidence="2">The sequence shown here is derived from an EMBL/GenBank/DDBJ whole genome shotgun (WGS) entry which is preliminary data.</text>
</comment>
<dbReference type="Pfam" id="PF05368">
    <property type="entry name" value="NmrA"/>
    <property type="match status" value="1"/>
</dbReference>
<feature type="domain" description="NmrA-like" evidence="1">
    <location>
        <begin position="1"/>
        <end position="157"/>
    </location>
</feature>
<accession>A0A5C6RME8</accession>
<name>A0A5C6RME8_9BACT</name>
<dbReference type="InterPro" id="IPR036291">
    <property type="entry name" value="NAD(P)-bd_dom_sf"/>
</dbReference>
<evidence type="ECO:0000313" key="2">
    <source>
        <dbReference type="EMBL" id="TXB63558.1"/>
    </source>
</evidence>
<gene>
    <name evidence="2" type="ORF">FRY97_08510</name>
</gene>
<dbReference type="PANTHER" id="PTHR12126">
    <property type="entry name" value="NADH-UBIQUINONE OXIDOREDUCTASE 39 KDA SUBUNIT-RELATED"/>
    <property type="match status" value="1"/>
</dbReference>
<dbReference type="Gene3D" id="3.40.50.720">
    <property type="entry name" value="NAD(P)-binding Rossmann-like Domain"/>
    <property type="match status" value="1"/>
</dbReference>
<dbReference type="RefSeq" id="WP_147167028.1">
    <property type="nucleotide sequence ID" value="NZ_VOOR01000014.1"/>
</dbReference>
<dbReference type="AlphaFoldDB" id="A0A5C6RME8"/>
<dbReference type="InterPro" id="IPR008030">
    <property type="entry name" value="NmrA-like"/>
</dbReference>
<proteinExistence type="predicted"/>
<sequence length="464" mass="52741">MKPTVVIAGATGFLGRWFMHTFRDRYHFIALTRKSLPLWPEQGGSGVEWRQAELYSLSEAERAVEGADFALYLVHSMRPSTRLNQGSFRDTDILLADNFARAAAAKKLQQIVFLSGLQPDGGQPSGRGHLQSRHEVEQTLAQYSTPLTVLRAGLILGPGGTTFLTLKRLVERLPVMACPQWASSLQEPVGWRDVLSYLHHVLGNADAYGSTFDIRGPGRTTYLDMLRLLSKKMGRRRWVFSVPAGMPGFSRLWIAWFAGLNRDLALPLVESLEKDLLGQPNWLQRQWPPKQTVSMAMDEALRLEGEVPPLPVFREGENERNTVRSVQRLPNPGGWTAAWVARRYQTWLPVLFRYLIRVEQRGDTSVFRIGPFELLHLQLIGGRSHAGRQLFYIVGGQLVKRRDYGWLEFRTVLSGRYTMAAIHEFVPTLPWYVYMSTQAIAHLWVMHRFSKYLGRLGKEKEAGA</sequence>
<evidence type="ECO:0000313" key="3">
    <source>
        <dbReference type="Proteomes" id="UP000321580"/>
    </source>
</evidence>
<dbReference type="Proteomes" id="UP000321580">
    <property type="component" value="Unassembled WGS sequence"/>
</dbReference>
<dbReference type="PANTHER" id="PTHR12126:SF11">
    <property type="entry name" value="NADH DEHYDROGENASE [UBIQUINONE] 1 ALPHA SUBCOMPLEX SUBUNIT 9, MITOCHONDRIAL"/>
    <property type="match status" value="1"/>
</dbReference>
<dbReference type="EMBL" id="VOOR01000014">
    <property type="protein sequence ID" value="TXB63558.1"/>
    <property type="molecule type" value="Genomic_DNA"/>
</dbReference>
<dbReference type="SUPFAM" id="SSF51735">
    <property type="entry name" value="NAD(P)-binding Rossmann-fold domains"/>
    <property type="match status" value="1"/>
</dbReference>
<dbReference type="GO" id="GO:0044877">
    <property type="term" value="F:protein-containing complex binding"/>
    <property type="evidence" value="ECO:0007669"/>
    <property type="project" value="TreeGrafter"/>
</dbReference>
<organism evidence="2 3">
    <name type="scientific">Phaeodactylibacter luteus</name>
    <dbReference type="NCBI Taxonomy" id="1564516"/>
    <lineage>
        <taxon>Bacteria</taxon>
        <taxon>Pseudomonadati</taxon>
        <taxon>Bacteroidota</taxon>
        <taxon>Saprospiria</taxon>
        <taxon>Saprospirales</taxon>
        <taxon>Haliscomenobacteraceae</taxon>
        <taxon>Phaeodactylibacter</taxon>
    </lineage>
</organism>
<protein>
    <submittedName>
        <fullName evidence="2">Epimerase</fullName>
    </submittedName>
</protein>
<keyword evidence="3" id="KW-1185">Reference proteome</keyword>
<dbReference type="InterPro" id="IPR051207">
    <property type="entry name" value="ComplexI_NDUFA9_subunit"/>
</dbReference>
<dbReference type="OrthoDB" id="9774199at2"/>